<dbReference type="RefSeq" id="WP_121197431.1">
    <property type="nucleotide sequence ID" value="NZ_RBKU01000001.1"/>
</dbReference>
<evidence type="ECO:0000313" key="1">
    <source>
        <dbReference type="EMBL" id="RKR81755.1"/>
    </source>
</evidence>
<comment type="caution">
    <text evidence="1">The sequence shown here is derived from an EMBL/GenBank/DDBJ whole genome shotgun (WGS) entry which is preliminary data.</text>
</comment>
<name>A0A495IYG6_9SPHI</name>
<reference evidence="1 2" key="1">
    <citation type="submission" date="2018-10" db="EMBL/GenBank/DDBJ databases">
        <title>Genomic Encyclopedia of Archaeal and Bacterial Type Strains, Phase II (KMG-II): from individual species to whole genera.</title>
        <authorList>
            <person name="Goeker M."/>
        </authorList>
    </citation>
    <scope>NUCLEOTIDE SEQUENCE [LARGE SCALE GENOMIC DNA]</scope>
    <source>
        <strain evidence="1 2">DSM 18602</strain>
    </source>
</reference>
<gene>
    <name evidence="1" type="ORF">BDD43_1911</name>
</gene>
<dbReference type="Proteomes" id="UP000268007">
    <property type="component" value="Unassembled WGS sequence"/>
</dbReference>
<dbReference type="OrthoDB" id="765218at2"/>
<organism evidence="1 2">
    <name type="scientific">Mucilaginibacter gracilis</name>
    <dbReference type="NCBI Taxonomy" id="423350"/>
    <lineage>
        <taxon>Bacteria</taxon>
        <taxon>Pseudomonadati</taxon>
        <taxon>Bacteroidota</taxon>
        <taxon>Sphingobacteriia</taxon>
        <taxon>Sphingobacteriales</taxon>
        <taxon>Sphingobacteriaceae</taxon>
        <taxon>Mucilaginibacter</taxon>
    </lineage>
</organism>
<dbReference type="AlphaFoldDB" id="A0A495IYG6"/>
<protein>
    <submittedName>
        <fullName evidence="1">Uncharacterized protein</fullName>
    </submittedName>
</protein>
<sequence length="110" mass="12649">MKQQLPEYLLCEDPTAEGGNLFIYHVLTRSLVHVIHTDAMPADETKYNNRKHFDYTFKNNLGREEKIMFVAEVVDSGTGIAQSVLEQCAHWYACYLGWEEECDDVTTTTI</sequence>
<evidence type="ECO:0000313" key="2">
    <source>
        <dbReference type="Proteomes" id="UP000268007"/>
    </source>
</evidence>
<accession>A0A495IYG6</accession>
<keyword evidence="2" id="KW-1185">Reference proteome</keyword>
<dbReference type="EMBL" id="RBKU01000001">
    <property type="protein sequence ID" value="RKR81755.1"/>
    <property type="molecule type" value="Genomic_DNA"/>
</dbReference>
<proteinExistence type="predicted"/>